<feature type="compositionally biased region" description="Basic residues" evidence="1">
    <location>
        <begin position="59"/>
        <end position="68"/>
    </location>
</feature>
<feature type="region of interest" description="Disordered" evidence="1">
    <location>
        <begin position="34"/>
        <end position="122"/>
    </location>
</feature>
<name>A0A835KVF6_9POAL</name>
<sequence length="122" mass="13761">MRSTETDSDRRDQLAVGCLRWRLMIHPLHAHCLPTSIPSSPRVLTRRPCQPLDVARTGTRQKHARKQPTRPLSRHLVTSDLPPAAPQRSDRTAPAPGQKHARHLHPLPHLVVPKPQLSARPH</sequence>
<dbReference type="AlphaFoldDB" id="A0A835KVF6"/>
<organism evidence="2 3">
    <name type="scientific">Digitaria exilis</name>
    <dbReference type="NCBI Taxonomy" id="1010633"/>
    <lineage>
        <taxon>Eukaryota</taxon>
        <taxon>Viridiplantae</taxon>
        <taxon>Streptophyta</taxon>
        <taxon>Embryophyta</taxon>
        <taxon>Tracheophyta</taxon>
        <taxon>Spermatophyta</taxon>
        <taxon>Magnoliopsida</taxon>
        <taxon>Liliopsida</taxon>
        <taxon>Poales</taxon>
        <taxon>Poaceae</taxon>
        <taxon>PACMAD clade</taxon>
        <taxon>Panicoideae</taxon>
        <taxon>Panicodae</taxon>
        <taxon>Paniceae</taxon>
        <taxon>Anthephorinae</taxon>
        <taxon>Digitaria</taxon>
    </lineage>
</organism>
<comment type="caution">
    <text evidence="2">The sequence shown here is derived from an EMBL/GenBank/DDBJ whole genome shotgun (WGS) entry which is preliminary data.</text>
</comment>
<dbReference type="Proteomes" id="UP000636709">
    <property type="component" value="Unassembled WGS sequence"/>
</dbReference>
<evidence type="ECO:0000256" key="1">
    <source>
        <dbReference type="SAM" id="MobiDB-lite"/>
    </source>
</evidence>
<proteinExistence type="predicted"/>
<accession>A0A835KVF6</accession>
<keyword evidence="3" id="KW-1185">Reference proteome</keyword>
<protein>
    <submittedName>
        <fullName evidence="2">Uncharacterized protein</fullName>
    </submittedName>
</protein>
<reference evidence="2" key="1">
    <citation type="submission" date="2020-07" db="EMBL/GenBank/DDBJ databases">
        <title>Genome sequence and genetic diversity analysis of an under-domesticated orphan crop, white fonio (Digitaria exilis).</title>
        <authorList>
            <person name="Bennetzen J.L."/>
            <person name="Chen S."/>
            <person name="Ma X."/>
            <person name="Wang X."/>
            <person name="Yssel A.E.J."/>
            <person name="Chaluvadi S.R."/>
            <person name="Johnson M."/>
            <person name="Gangashetty P."/>
            <person name="Hamidou F."/>
            <person name="Sanogo M.D."/>
            <person name="Zwaenepoel A."/>
            <person name="Wallace J."/>
            <person name="Van De Peer Y."/>
            <person name="Van Deynze A."/>
        </authorList>
    </citation>
    <scope>NUCLEOTIDE SEQUENCE</scope>
    <source>
        <tissue evidence="2">Leaves</tissue>
    </source>
</reference>
<evidence type="ECO:0000313" key="2">
    <source>
        <dbReference type="EMBL" id="KAF8779934.1"/>
    </source>
</evidence>
<evidence type="ECO:0000313" key="3">
    <source>
        <dbReference type="Proteomes" id="UP000636709"/>
    </source>
</evidence>
<gene>
    <name evidence="2" type="ORF">HU200_002204</name>
</gene>
<dbReference type="EMBL" id="JACEFO010000153">
    <property type="protein sequence ID" value="KAF8779934.1"/>
    <property type="molecule type" value="Genomic_DNA"/>
</dbReference>